<dbReference type="RefSeq" id="WP_212978149.1">
    <property type="nucleotide sequence ID" value="NZ_AP025343.1"/>
</dbReference>
<name>A0A919YEE0_9BACL</name>
<comment type="caution">
    <text evidence="1">The sequence shown here is derived from an EMBL/GenBank/DDBJ whole genome shotgun (WGS) entry which is preliminary data.</text>
</comment>
<gene>
    <name evidence="1" type="ORF">J34TS1_20150</name>
</gene>
<protein>
    <recommendedName>
        <fullName evidence="3">Ketopantoate hydroxymethyltransferase</fullName>
    </recommendedName>
</protein>
<keyword evidence="2" id="KW-1185">Reference proteome</keyword>
<organism evidence="1 2">
    <name type="scientific">Paenibacillus azoreducens</name>
    <dbReference type="NCBI Taxonomy" id="116718"/>
    <lineage>
        <taxon>Bacteria</taxon>
        <taxon>Bacillati</taxon>
        <taxon>Bacillota</taxon>
        <taxon>Bacilli</taxon>
        <taxon>Bacillales</taxon>
        <taxon>Paenibacillaceae</taxon>
        <taxon>Paenibacillus</taxon>
    </lineage>
</organism>
<dbReference type="AlphaFoldDB" id="A0A919YEE0"/>
<accession>A0A919YEE0</accession>
<evidence type="ECO:0008006" key="3">
    <source>
        <dbReference type="Google" id="ProtNLM"/>
    </source>
</evidence>
<dbReference type="EMBL" id="BORT01000007">
    <property type="protein sequence ID" value="GIO47250.1"/>
    <property type="molecule type" value="Genomic_DNA"/>
</dbReference>
<evidence type="ECO:0000313" key="1">
    <source>
        <dbReference type="EMBL" id="GIO47250.1"/>
    </source>
</evidence>
<proteinExistence type="predicted"/>
<evidence type="ECO:0000313" key="2">
    <source>
        <dbReference type="Proteomes" id="UP000682811"/>
    </source>
</evidence>
<reference evidence="1 2" key="1">
    <citation type="submission" date="2021-03" db="EMBL/GenBank/DDBJ databases">
        <title>Antimicrobial resistance genes in bacteria isolated from Japanese honey, and their potential for conferring macrolide and lincosamide resistance in the American foulbrood pathogen Paenibacillus larvae.</title>
        <authorList>
            <person name="Okamoto M."/>
            <person name="Kumagai M."/>
            <person name="Kanamori H."/>
            <person name="Takamatsu D."/>
        </authorList>
    </citation>
    <scope>NUCLEOTIDE SEQUENCE [LARGE SCALE GENOMIC DNA]</scope>
    <source>
        <strain evidence="1 2">J34TS1</strain>
    </source>
</reference>
<dbReference type="Proteomes" id="UP000682811">
    <property type="component" value="Unassembled WGS sequence"/>
</dbReference>
<sequence>MIEKSFLGDIATYTFNRIAKIVLNDTVEIKDFVIKEVTESTVGMQYIVPVKSMSLITKIDIKDSNNKLITSNNVYVPIYSDTLLLETINVREALKQNG</sequence>